<dbReference type="PANTHER" id="PTHR22916">
    <property type="entry name" value="GLYCOSYLTRANSFERASE"/>
    <property type="match status" value="1"/>
</dbReference>
<dbReference type="InterPro" id="IPR029044">
    <property type="entry name" value="Nucleotide-diphossugar_trans"/>
</dbReference>
<dbReference type="PANTHER" id="PTHR22916:SF3">
    <property type="entry name" value="UDP-GLCNAC:BETAGAL BETA-1,3-N-ACETYLGLUCOSAMINYLTRANSFERASE-LIKE PROTEIN 1"/>
    <property type="match status" value="1"/>
</dbReference>
<accession>A0ABS7Z1Q9</accession>
<gene>
    <name evidence="2" type="ORF">IPZ78_02970</name>
</gene>
<dbReference type="Pfam" id="PF00535">
    <property type="entry name" value="Glycos_transf_2"/>
    <property type="match status" value="1"/>
</dbReference>
<dbReference type="Proteomes" id="UP001165302">
    <property type="component" value="Unassembled WGS sequence"/>
</dbReference>
<feature type="domain" description="Glycosyltransferase 2-like" evidence="1">
    <location>
        <begin position="9"/>
        <end position="118"/>
    </location>
</feature>
<dbReference type="CDD" id="cd00761">
    <property type="entry name" value="Glyco_tranf_GTA_type"/>
    <property type="match status" value="1"/>
</dbReference>
<dbReference type="SUPFAM" id="SSF53448">
    <property type="entry name" value="Nucleotide-diphospho-sugar transferases"/>
    <property type="match status" value="1"/>
</dbReference>
<evidence type="ECO:0000313" key="3">
    <source>
        <dbReference type="Proteomes" id="UP001165302"/>
    </source>
</evidence>
<reference evidence="2" key="1">
    <citation type="submission" date="2020-10" db="EMBL/GenBank/DDBJ databases">
        <authorList>
            <person name="Lu T."/>
            <person name="Wang Q."/>
            <person name="Han X."/>
        </authorList>
    </citation>
    <scope>NUCLEOTIDE SEQUENCE</scope>
    <source>
        <strain evidence="2">WQ 366</strain>
    </source>
</reference>
<protein>
    <submittedName>
        <fullName evidence="2">Glycosyltransferase family 2 protein</fullName>
    </submittedName>
</protein>
<dbReference type="Gene3D" id="3.90.550.10">
    <property type="entry name" value="Spore Coat Polysaccharide Biosynthesis Protein SpsA, Chain A"/>
    <property type="match status" value="1"/>
</dbReference>
<name>A0ABS7Z1Q9_9SPHI</name>
<dbReference type="EMBL" id="JADEYP010000003">
    <property type="protein sequence ID" value="MCA5004114.1"/>
    <property type="molecule type" value="Genomic_DNA"/>
</dbReference>
<proteinExistence type="predicted"/>
<comment type="caution">
    <text evidence="2">The sequence shown here is derived from an EMBL/GenBank/DDBJ whole genome shotgun (WGS) entry which is preliminary data.</text>
</comment>
<organism evidence="2 3">
    <name type="scientific">Sphingobacterium bovistauri</name>
    <dbReference type="NCBI Taxonomy" id="2781959"/>
    <lineage>
        <taxon>Bacteria</taxon>
        <taxon>Pseudomonadati</taxon>
        <taxon>Bacteroidota</taxon>
        <taxon>Sphingobacteriia</taxon>
        <taxon>Sphingobacteriales</taxon>
        <taxon>Sphingobacteriaceae</taxon>
        <taxon>Sphingobacterium</taxon>
    </lineage>
</organism>
<keyword evidence="3" id="KW-1185">Reference proteome</keyword>
<dbReference type="InterPro" id="IPR001173">
    <property type="entry name" value="Glyco_trans_2-like"/>
</dbReference>
<evidence type="ECO:0000313" key="2">
    <source>
        <dbReference type="EMBL" id="MCA5004114.1"/>
    </source>
</evidence>
<dbReference type="RefSeq" id="WP_225551446.1">
    <property type="nucleotide sequence ID" value="NZ_JADEYP010000003.1"/>
</dbReference>
<sequence>MNNSNPLISVIVPCYNQGQYLDDCLQSVMDQTYTNWECIIVNDGSPDDTESVAKKWVSRDSRFKYLYKENGGLSSARNAGLSLVKGEWIQFLDCDDVIKEKKIEISSSYFVDYECVVTDFAMFDAKGLRGKFCNYLNLTIDYSALLYGWDWQFNIPIHAGLFKSKHIHKFKEDLKSKEDWIFWLDFFKDPKVSCKIIPEQLALYRDNPKSMSKDIDQMNDAENVVFKLICDNYCRSDSEVYNFLLTRINDKNKIIKVYLNKYNSLLYEFNNYGFRNVSRLINFIKRKIKMSL</sequence>
<evidence type="ECO:0000259" key="1">
    <source>
        <dbReference type="Pfam" id="PF00535"/>
    </source>
</evidence>